<evidence type="ECO:0008006" key="4">
    <source>
        <dbReference type="Google" id="ProtNLM"/>
    </source>
</evidence>
<evidence type="ECO:0000313" key="2">
    <source>
        <dbReference type="EMBL" id="SDL22885.1"/>
    </source>
</evidence>
<dbReference type="InterPro" id="IPR036761">
    <property type="entry name" value="TTHA0802/YceI-like_sf"/>
</dbReference>
<accession>A0A1G9ICW6</accession>
<keyword evidence="3" id="KW-1185">Reference proteome</keyword>
<dbReference type="Gene3D" id="2.40.128.110">
    <property type="entry name" value="Lipid/polyisoprenoid-binding, YceI-like"/>
    <property type="match status" value="1"/>
</dbReference>
<reference evidence="2 3" key="1">
    <citation type="submission" date="2016-10" db="EMBL/GenBank/DDBJ databases">
        <authorList>
            <person name="de Groot N.N."/>
        </authorList>
    </citation>
    <scope>NUCLEOTIDE SEQUENCE [LARGE SCALE GENOMIC DNA]</scope>
    <source>
        <strain evidence="2 3">DSM 14789</strain>
    </source>
</reference>
<name>A0A1G9ICW6_9GAMM</name>
<proteinExistence type="predicted"/>
<dbReference type="AlphaFoldDB" id="A0A1G9ICW6"/>
<dbReference type="Proteomes" id="UP000198654">
    <property type="component" value="Unassembled WGS sequence"/>
</dbReference>
<protein>
    <recommendedName>
        <fullName evidence="4">YceI-like domain-containing protein</fullName>
    </recommendedName>
</protein>
<keyword evidence="1" id="KW-0732">Signal</keyword>
<feature type="chain" id="PRO_5011638308" description="YceI-like domain-containing protein" evidence="1">
    <location>
        <begin position="33"/>
        <end position="205"/>
    </location>
</feature>
<evidence type="ECO:0000256" key="1">
    <source>
        <dbReference type="SAM" id="SignalP"/>
    </source>
</evidence>
<feature type="signal peptide" evidence="1">
    <location>
        <begin position="1"/>
        <end position="32"/>
    </location>
</feature>
<dbReference type="STRING" id="119000.SAMN05661010_01137"/>
<sequence length="205" mass="22804">MNRLHIIPAWRRLATLAWVAGATLVLALPAQAAWQLDPSQSQVEATIIEITPSGPVPHEHQVRQLQGELSADGTLHLPLSLRQTDVIERLDELPPWLSSLADVTLATVVTQLPPSRLNNLAIGESLTETLMLNVQTNGENRQEPLKVRFTRESEDVIRIRNAERVALDGRELMNNQNVRSVLLLLGYEEIGDEVPVELDATLVDR</sequence>
<dbReference type="EMBL" id="FNGI01000002">
    <property type="protein sequence ID" value="SDL22885.1"/>
    <property type="molecule type" value="Genomic_DNA"/>
</dbReference>
<dbReference type="RefSeq" id="WP_245704121.1">
    <property type="nucleotide sequence ID" value="NZ_FNGI01000002.1"/>
</dbReference>
<gene>
    <name evidence="2" type="ORF">SAMN05661010_01137</name>
</gene>
<evidence type="ECO:0000313" key="3">
    <source>
        <dbReference type="Proteomes" id="UP000198654"/>
    </source>
</evidence>
<organism evidence="2 3">
    <name type="scientific">Modicisalibacter muralis</name>
    <dbReference type="NCBI Taxonomy" id="119000"/>
    <lineage>
        <taxon>Bacteria</taxon>
        <taxon>Pseudomonadati</taxon>
        <taxon>Pseudomonadota</taxon>
        <taxon>Gammaproteobacteria</taxon>
        <taxon>Oceanospirillales</taxon>
        <taxon>Halomonadaceae</taxon>
        <taxon>Modicisalibacter</taxon>
    </lineage>
</organism>